<dbReference type="KEGG" id="vil:CFK37_09600"/>
<proteinExistence type="predicted"/>
<gene>
    <name evidence="1" type="ORF">CFK37_09600</name>
</gene>
<evidence type="ECO:0000313" key="1">
    <source>
        <dbReference type="EMBL" id="ASK62392.1"/>
    </source>
</evidence>
<dbReference type="EMBL" id="CP022315">
    <property type="protein sequence ID" value="ASK62392.1"/>
    <property type="molecule type" value="Genomic_DNA"/>
</dbReference>
<accession>A0A220U335</accession>
<sequence>MGESAGQRDRSTFPAESVEISKTSIPIRSCGASFFVEIGFAFFGARREEHYSGIFVQMKIALLWKLSSLLKSLHISFVTNLT</sequence>
<organism evidence="1 2">
    <name type="scientific">Virgibacillus phasianinus</name>
    <dbReference type="NCBI Taxonomy" id="2017483"/>
    <lineage>
        <taxon>Bacteria</taxon>
        <taxon>Bacillati</taxon>
        <taxon>Bacillota</taxon>
        <taxon>Bacilli</taxon>
        <taxon>Bacillales</taxon>
        <taxon>Bacillaceae</taxon>
        <taxon>Virgibacillus</taxon>
    </lineage>
</organism>
<name>A0A220U335_9BACI</name>
<dbReference type="Proteomes" id="UP000198312">
    <property type="component" value="Chromosome"/>
</dbReference>
<reference evidence="1 2" key="1">
    <citation type="submission" date="2017-07" db="EMBL/GenBank/DDBJ databases">
        <title>Virgibacillus sp. LM2416.</title>
        <authorList>
            <person name="Tak E.J."/>
            <person name="Bae J.-W."/>
        </authorList>
    </citation>
    <scope>NUCLEOTIDE SEQUENCE [LARGE SCALE GENOMIC DNA]</scope>
    <source>
        <strain evidence="1 2">LM2416</strain>
    </source>
</reference>
<dbReference type="AlphaFoldDB" id="A0A220U335"/>
<keyword evidence="2" id="KW-1185">Reference proteome</keyword>
<evidence type="ECO:0000313" key="2">
    <source>
        <dbReference type="Proteomes" id="UP000198312"/>
    </source>
</evidence>
<protein>
    <submittedName>
        <fullName evidence="1">Uncharacterized protein</fullName>
    </submittedName>
</protein>